<dbReference type="AlphaFoldDB" id="A0A8J7I7U9"/>
<protein>
    <submittedName>
        <fullName evidence="3">Acyltransferase</fullName>
    </submittedName>
</protein>
<keyword evidence="3" id="KW-0808">Transferase</keyword>
<keyword evidence="3" id="KW-0012">Acyltransferase</keyword>
<feature type="transmembrane region" description="Helical" evidence="1">
    <location>
        <begin position="193"/>
        <end position="213"/>
    </location>
</feature>
<feature type="domain" description="Acyltransferase 3" evidence="2">
    <location>
        <begin position="7"/>
        <end position="308"/>
    </location>
</feature>
<feature type="transmembrane region" description="Helical" evidence="1">
    <location>
        <begin position="161"/>
        <end position="186"/>
    </location>
</feature>
<feature type="transmembrane region" description="Helical" evidence="1">
    <location>
        <begin position="229"/>
        <end position="247"/>
    </location>
</feature>
<feature type="transmembrane region" description="Helical" evidence="1">
    <location>
        <begin position="102"/>
        <end position="125"/>
    </location>
</feature>
<feature type="transmembrane region" description="Helical" evidence="1">
    <location>
        <begin position="290"/>
        <end position="311"/>
    </location>
</feature>
<organism evidence="3 4">
    <name type="scientific">Dendronalium phyllosphericum CENA369</name>
    <dbReference type="NCBI Taxonomy" id="1725256"/>
    <lineage>
        <taxon>Bacteria</taxon>
        <taxon>Bacillati</taxon>
        <taxon>Cyanobacteriota</taxon>
        <taxon>Cyanophyceae</taxon>
        <taxon>Nostocales</taxon>
        <taxon>Nostocaceae</taxon>
        <taxon>Dendronalium</taxon>
        <taxon>Dendronalium phyllosphericum</taxon>
    </lineage>
</organism>
<dbReference type="RefSeq" id="WP_214434319.1">
    <property type="nucleotide sequence ID" value="NZ_CAWPUQ010000066.1"/>
</dbReference>
<reference evidence="3 4" key="1">
    <citation type="journal article" date="2021" name="Int. J. Syst. Evol. Microbiol.">
        <title>Amazonocrinis nigriterrae gen. nov., sp. nov., Atlanticothrix silvestris gen. nov., sp. nov. and Dendronalium phyllosphericum gen. nov., sp. nov., nostocacean cyanobacteria from Brazilian environments.</title>
        <authorList>
            <person name="Alvarenga D.O."/>
            <person name="Andreote A.P.D."/>
            <person name="Branco L.H.Z."/>
            <person name="Delbaje E."/>
            <person name="Cruz R.B."/>
            <person name="Varani A.M."/>
            <person name="Fiore M.F."/>
        </authorList>
    </citation>
    <scope>NUCLEOTIDE SEQUENCE [LARGE SCALE GENOMIC DNA]</scope>
    <source>
        <strain evidence="3 4">CENA369</strain>
    </source>
</reference>
<evidence type="ECO:0000259" key="2">
    <source>
        <dbReference type="Pfam" id="PF01757"/>
    </source>
</evidence>
<keyword evidence="1" id="KW-0812">Transmembrane</keyword>
<dbReference type="Proteomes" id="UP000662314">
    <property type="component" value="Unassembled WGS sequence"/>
</dbReference>
<dbReference type="Pfam" id="PF01757">
    <property type="entry name" value="Acyl_transf_3"/>
    <property type="match status" value="1"/>
</dbReference>
<evidence type="ECO:0000256" key="1">
    <source>
        <dbReference type="SAM" id="Phobius"/>
    </source>
</evidence>
<feature type="transmembrane region" description="Helical" evidence="1">
    <location>
        <begin position="137"/>
        <end position="155"/>
    </location>
</feature>
<keyword evidence="4" id="KW-1185">Reference proteome</keyword>
<dbReference type="InterPro" id="IPR002656">
    <property type="entry name" value="Acyl_transf_3_dom"/>
</dbReference>
<keyword evidence="1" id="KW-1133">Transmembrane helix</keyword>
<keyword evidence="1" id="KW-0472">Membrane</keyword>
<name>A0A8J7I7U9_9NOST</name>
<feature type="transmembrane region" description="Helical" evidence="1">
    <location>
        <begin position="71"/>
        <end position="90"/>
    </location>
</feature>
<proteinExistence type="predicted"/>
<dbReference type="GO" id="GO:0016747">
    <property type="term" value="F:acyltransferase activity, transferring groups other than amino-acyl groups"/>
    <property type="evidence" value="ECO:0007669"/>
    <property type="project" value="InterPro"/>
</dbReference>
<feature type="transmembrane region" description="Helical" evidence="1">
    <location>
        <begin position="259"/>
        <end position="278"/>
    </location>
</feature>
<evidence type="ECO:0000313" key="3">
    <source>
        <dbReference type="EMBL" id="MBH8575543.1"/>
    </source>
</evidence>
<sequence length="339" mass="38642">MQDRDIKFDVLKAMGLLGIILAHVNPPTVLYQLRNFDVGLMVIASGALLSYTNPKKQPSYFNYLKKRIPRLIAPTWLFLAFYFAIFSLLGENFTQKVILGNFGLTVGYVWIIRIFLIIAIFAPLILKINRILTKTQFLAVLLGTYFIQEITLGAIKHIPYFTYFINTYIVYIIPYCFFLGIGIILTKLSKKEVIVISIISLIVFVATGIYLYLTLGEIKASHSYKYPPQLYYVSYALGVSLLLYYVVDKFSDRIAGNKALSKFFIFTGGNTLWIYLWHTFVLNCLKLAGINLNFVVAFFVVVSSAIAITHIQRKIVGLSIKNWDITPSQTELLKVLFLK</sequence>
<gene>
    <name evidence="3" type="ORF">I8752_21525</name>
</gene>
<comment type="caution">
    <text evidence="3">The sequence shown here is derived from an EMBL/GenBank/DDBJ whole genome shotgun (WGS) entry which is preliminary data.</text>
</comment>
<evidence type="ECO:0000313" key="4">
    <source>
        <dbReference type="Proteomes" id="UP000662314"/>
    </source>
</evidence>
<dbReference type="EMBL" id="JAECZA010000158">
    <property type="protein sequence ID" value="MBH8575543.1"/>
    <property type="molecule type" value="Genomic_DNA"/>
</dbReference>
<accession>A0A8J7I7U9</accession>